<dbReference type="CDD" id="cd00431">
    <property type="entry name" value="cysteine_hydrolases"/>
    <property type="match status" value="1"/>
</dbReference>
<gene>
    <name evidence="4" type="ORF">CHLNCDRAFT_133869</name>
</gene>
<keyword evidence="2" id="KW-0378">Hydrolase</keyword>
<evidence type="ECO:0000256" key="2">
    <source>
        <dbReference type="ARBA" id="ARBA00022801"/>
    </source>
</evidence>
<dbReference type="SUPFAM" id="SSF52499">
    <property type="entry name" value="Isochorismatase-like hydrolases"/>
    <property type="match status" value="1"/>
</dbReference>
<dbReference type="Proteomes" id="UP000008141">
    <property type="component" value="Unassembled WGS sequence"/>
</dbReference>
<dbReference type="KEGG" id="cvr:CHLNCDRAFT_133869"/>
<feature type="domain" description="Isochorismatase-like" evidence="3">
    <location>
        <begin position="31"/>
        <end position="227"/>
    </location>
</feature>
<dbReference type="GO" id="GO:0016787">
    <property type="term" value="F:hydrolase activity"/>
    <property type="evidence" value="ECO:0007669"/>
    <property type="project" value="UniProtKB-KW"/>
</dbReference>
<dbReference type="GeneID" id="17354898"/>
<dbReference type="Pfam" id="PF00857">
    <property type="entry name" value="Isochorismatase"/>
    <property type="match status" value="1"/>
</dbReference>
<proteinExistence type="inferred from homology"/>
<dbReference type="InParanoid" id="E1ZFF6"/>
<dbReference type="OMA" id="IKMIEAQ"/>
<organism evidence="5">
    <name type="scientific">Chlorella variabilis</name>
    <name type="common">Green alga</name>
    <dbReference type="NCBI Taxonomy" id="554065"/>
    <lineage>
        <taxon>Eukaryota</taxon>
        <taxon>Viridiplantae</taxon>
        <taxon>Chlorophyta</taxon>
        <taxon>core chlorophytes</taxon>
        <taxon>Trebouxiophyceae</taxon>
        <taxon>Chlorellales</taxon>
        <taxon>Chlorellaceae</taxon>
        <taxon>Chlorella clade</taxon>
        <taxon>Chlorella</taxon>
    </lineage>
</organism>
<dbReference type="InterPro" id="IPR036380">
    <property type="entry name" value="Isochorismatase-like_sf"/>
</dbReference>
<reference evidence="4 5" key="1">
    <citation type="journal article" date="2010" name="Plant Cell">
        <title>The Chlorella variabilis NC64A genome reveals adaptation to photosymbiosis, coevolution with viruses, and cryptic sex.</title>
        <authorList>
            <person name="Blanc G."/>
            <person name="Duncan G."/>
            <person name="Agarkova I."/>
            <person name="Borodovsky M."/>
            <person name="Gurnon J."/>
            <person name="Kuo A."/>
            <person name="Lindquist E."/>
            <person name="Lucas S."/>
            <person name="Pangilinan J."/>
            <person name="Polle J."/>
            <person name="Salamov A."/>
            <person name="Terry A."/>
            <person name="Yamada T."/>
            <person name="Dunigan D.D."/>
            <person name="Grigoriev I.V."/>
            <person name="Claverie J.M."/>
            <person name="Van Etten J.L."/>
        </authorList>
    </citation>
    <scope>NUCLEOTIDE SEQUENCE [LARGE SCALE GENOMIC DNA]</scope>
    <source>
        <strain evidence="4 5">NC64A</strain>
    </source>
</reference>
<evidence type="ECO:0000313" key="5">
    <source>
        <dbReference type="Proteomes" id="UP000008141"/>
    </source>
</evidence>
<comment type="similarity">
    <text evidence="1">Belongs to the isochorismatase family.</text>
</comment>
<protein>
    <recommendedName>
        <fullName evidence="3">Isochorismatase-like domain-containing protein</fullName>
    </recommendedName>
</protein>
<dbReference type="RefSeq" id="XP_005847594.1">
    <property type="nucleotide sequence ID" value="XM_005847532.1"/>
</dbReference>
<keyword evidence="5" id="KW-1185">Reference proteome</keyword>
<sequence length="244" mass="25785">MSTIPVCAVPEGAVVEVAASPYPYPLPVEHTALVMIDFQRDFMEAGGFGETLGNNVALLRASLEPGARLLAAARKAGMLVVHTLEAHKPDLSDLPRSKQLRGNLPPELRIGAEGAMGRILVAGEPGNGIVPEVAPIEGEWQVHKPGKGAFWATGLHEKLQARGITHLLFAGVTTEVCVQTSMREANDRGYECLLVTDATGKPSAAYFPEFKEAAIKMIEAQGGIVGWTADTAAVEAALTAMPNP</sequence>
<dbReference type="InterPro" id="IPR000868">
    <property type="entry name" value="Isochorismatase-like_dom"/>
</dbReference>
<dbReference type="AlphaFoldDB" id="E1ZFF6"/>
<dbReference type="OrthoDB" id="167809at2759"/>
<evidence type="ECO:0000256" key="1">
    <source>
        <dbReference type="ARBA" id="ARBA00006336"/>
    </source>
</evidence>
<dbReference type="InterPro" id="IPR050272">
    <property type="entry name" value="Isochorismatase-like_hydrls"/>
</dbReference>
<dbReference type="PANTHER" id="PTHR43540">
    <property type="entry name" value="PEROXYUREIDOACRYLATE/UREIDOACRYLATE AMIDOHYDROLASE-RELATED"/>
    <property type="match status" value="1"/>
</dbReference>
<dbReference type="PANTHER" id="PTHR43540:SF9">
    <property type="entry name" value="FAMILY HYDROLASE, PUTATIVE (AFU_ORTHOLOGUE AFUA_2G08700)-RELATED"/>
    <property type="match status" value="1"/>
</dbReference>
<evidence type="ECO:0000313" key="4">
    <source>
        <dbReference type="EMBL" id="EFN55492.1"/>
    </source>
</evidence>
<dbReference type="Gene3D" id="3.40.50.850">
    <property type="entry name" value="Isochorismatase-like"/>
    <property type="match status" value="1"/>
</dbReference>
<dbReference type="eggNOG" id="ENOG502QQB1">
    <property type="taxonomic scope" value="Eukaryota"/>
</dbReference>
<accession>E1ZFF6</accession>
<dbReference type="EMBL" id="GL433844">
    <property type="protein sequence ID" value="EFN55492.1"/>
    <property type="molecule type" value="Genomic_DNA"/>
</dbReference>
<name>E1ZFF6_CHLVA</name>
<evidence type="ECO:0000259" key="3">
    <source>
        <dbReference type="Pfam" id="PF00857"/>
    </source>
</evidence>